<organism evidence="1">
    <name type="scientific">Glycine soja</name>
    <name type="common">Wild soybean</name>
    <dbReference type="NCBI Taxonomy" id="3848"/>
    <lineage>
        <taxon>Eukaryota</taxon>
        <taxon>Viridiplantae</taxon>
        <taxon>Streptophyta</taxon>
        <taxon>Embryophyta</taxon>
        <taxon>Tracheophyta</taxon>
        <taxon>Spermatophyta</taxon>
        <taxon>Magnoliopsida</taxon>
        <taxon>eudicotyledons</taxon>
        <taxon>Gunneridae</taxon>
        <taxon>Pentapetalae</taxon>
        <taxon>rosids</taxon>
        <taxon>fabids</taxon>
        <taxon>Fabales</taxon>
        <taxon>Fabaceae</taxon>
        <taxon>Papilionoideae</taxon>
        <taxon>50 kb inversion clade</taxon>
        <taxon>NPAAA clade</taxon>
        <taxon>indigoferoid/millettioid clade</taxon>
        <taxon>Phaseoleae</taxon>
        <taxon>Glycine</taxon>
        <taxon>Glycine subgen. Soja</taxon>
    </lineage>
</organism>
<dbReference type="AlphaFoldDB" id="A0A0B2R9Q7"/>
<evidence type="ECO:0008006" key="2">
    <source>
        <dbReference type="Google" id="ProtNLM"/>
    </source>
</evidence>
<protein>
    <recommendedName>
        <fullName evidence="2">RNase H type-1 domain-containing protein</fullName>
    </recommendedName>
</protein>
<accession>A0A0B2R9Q7</accession>
<sequence>MKEWIFMSMLSRRQKGRITFGLALATIWYAENDFIFNSQNWNVQSIAFTSLDVDQTMRLNINCLLVRHESMVTWKFPPGGLVKFNVDGLVRNSRTLAGYGGVLRNDEG</sequence>
<gene>
    <name evidence="1" type="ORF">glysoja_042435</name>
</gene>
<name>A0A0B2R9Q7_GLYSO</name>
<reference evidence="1" key="1">
    <citation type="submission" date="2014-07" db="EMBL/GenBank/DDBJ databases">
        <title>Identification of a novel salt tolerance gene in wild soybean by whole-genome sequencing.</title>
        <authorList>
            <person name="Lam H.-M."/>
            <person name="Qi X."/>
            <person name="Li M.-W."/>
            <person name="Liu X."/>
            <person name="Xie M."/>
            <person name="Ni M."/>
            <person name="Xu X."/>
        </authorList>
    </citation>
    <scope>NUCLEOTIDE SEQUENCE [LARGE SCALE GENOMIC DNA]</scope>
    <source>
        <tissue evidence="1">Root</tissue>
    </source>
</reference>
<evidence type="ECO:0000313" key="1">
    <source>
        <dbReference type="EMBL" id="KHN30275.1"/>
    </source>
</evidence>
<dbReference type="EMBL" id="KN651866">
    <property type="protein sequence ID" value="KHN30275.1"/>
    <property type="molecule type" value="Genomic_DNA"/>
</dbReference>
<proteinExistence type="predicted"/>
<dbReference type="Proteomes" id="UP000053555">
    <property type="component" value="Unassembled WGS sequence"/>
</dbReference>